<protein>
    <submittedName>
        <fullName evidence="2">Uncharacterized protein</fullName>
    </submittedName>
</protein>
<evidence type="ECO:0000313" key="2">
    <source>
        <dbReference type="EMBL" id="KKQ85341.1"/>
    </source>
</evidence>
<accession>A0A0G0P7P4</accession>
<keyword evidence="1" id="KW-0732">Signal</keyword>
<feature type="signal peptide" evidence="1">
    <location>
        <begin position="1"/>
        <end position="24"/>
    </location>
</feature>
<organism evidence="2 3">
    <name type="scientific">Candidatus Woesebacteria bacterium GW2011_GWB1_38_8</name>
    <dbReference type="NCBI Taxonomy" id="1618570"/>
    <lineage>
        <taxon>Bacteria</taxon>
        <taxon>Candidatus Woeseibacteriota</taxon>
    </lineage>
</organism>
<evidence type="ECO:0000256" key="1">
    <source>
        <dbReference type="SAM" id="SignalP"/>
    </source>
</evidence>
<gene>
    <name evidence="2" type="ORF">UT08_C0007G0014</name>
</gene>
<dbReference type="Proteomes" id="UP000034081">
    <property type="component" value="Unassembled WGS sequence"/>
</dbReference>
<dbReference type="AlphaFoldDB" id="A0A0G0P7P4"/>
<proteinExistence type="predicted"/>
<dbReference type="PROSITE" id="PS51257">
    <property type="entry name" value="PROKAR_LIPOPROTEIN"/>
    <property type="match status" value="1"/>
</dbReference>
<evidence type="ECO:0000313" key="3">
    <source>
        <dbReference type="Proteomes" id="UP000034081"/>
    </source>
</evidence>
<sequence length="271" mass="30084">MTYGAERRRFLKVAAAFVVGGALAACGGGKEQDNSQLLEYLKSELGITPTTTREELAEIAFNRAIDPTWFLNKPIGTFKNINGDSLELSTDEIGELSVKMDDLIFVKYPIPTVQDKKIYTFQHNGVENQLIIYGTLGTISRSESYKERNIEEFLNQFFGGSKSPINIIHLDFNQVKTGPAFSAATSLNYDKETDEINYPTQEVIIRFNRAHSFAKNLGMSLESIIRFGLTNESVGFLGNQYPKTANDLIREPVNESYSTLAALASALDPSV</sequence>
<dbReference type="EMBL" id="LBVL01000007">
    <property type="protein sequence ID" value="KKQ85341.1"/>
    <property type="molecule type" value="Genomic_DNA"/>
</dbReference>
<reference evidence="2 3" key="1">
    <citation type="journal article" date="2015" name="Nature">
        <title>rRNA introns, odd ribosomes, and small enigmatic genomes across a large radiation of phyla.</title>
        <authorList>
            <person name="Brown C.T."/>
            <person name="Hug L.A."/>
            <person name="Thomas B.C."/>
            <person name="Sharon I."/>
            <person name="Castelle C.J."/>
            <person name="Singh A."/>
            <person name="Wilkins M.J."/>
            <person name="Williams K.H."/>
            <person name="Banfield J.F."/>
        </authorList>
    </citation>
    <scope>NUCLEOTIDE SEQUENCE [LARGE SCALE GENOMIC DNA]</scope>
</reference>
<feature type="chain" id="PRO_5002533830" evidence="1">
    <location>
        <begin position="25"/>
        <end position="271"/>
    </location>
</feature>
<comment type="caution">
    <text evidence="2">The sequence shown here is derived from an EMBL/GenBank/DDBJ whole genome shotgun (WGS) entry which is preliminary data.</text>
</comment>
<name>A0A0G0P7P4_9BACT</name>